<dbReference type="Proteomes" id="UP000179920">
    <property type="component" value="Chromosome IV"/>
</dbReference>
<accession>A0A1K0G0Z6</accession>
<evidence type="ECO:0000313" key="3">
    <source>
        <dbReference type="Proteomes" id="UP000179920"/>
    </source>
</evidence>
<name>A0A1K0G0Z6_9BASI</name>
<evidence type="ECO:0000313" key="2">
    <source>
        <dbReference type="EMBL" id="SAM80350.1"/>
    </source>
</evidence>
<proteinExistence type="predicted"/>
<gene>
    <name evidence="2" type="ORF">UBRO_02397</name>
</gene>
<dbReference type="OrthoDB" id="3362884at2759"/>
<reference evidence="3" key="1">
    <citation type="submission" date="2016-04" db="EMBL/GenBank/DDBJ databases">
        <authorList>
            <person name="Guldener U."/>
            <person name="Guldener U."/>
        </authorList>
    </citation>
    <scope>NUCLEOTIDE SEQUENCE [LARGE SCALE GENOMIC DNA]</scope>
    <source>
        <strain evidence="3">UB2112</strain>
    </source>
</reference>
<evidence type="ECO:0000256" key="1">
    <source>
        <dbReference type="SAM" id="MobiDB-lite"/>
    </source>
</evidence>
<dbReference type="AlphaFoldDB" id="A0A1K0G0Z6"/>
<dbReference type="EMBL" id="LT558120">
    <property type="protein sequence ID" value="SAM80350.1"/>
    <property type="molecule type" value="Genomic_DNA"/>
</dbReference>
<protein>
    <submittedName>
        <fullName evidence="2">Uncharacterized protein</fullName>
    </submittedName>
</protein>
<feature type="region of interest" description="Disordered" evidence="1">
    <location>
        <begin position="140"/>
        <end position="177"/>
    </location>
</feature>
<feature type="compositionally biased region" description="Basic and acidic residues" evidence="1">
    <location>
        <begin position="140"/>
        <end position="171"/>
    </location>
</feature>
<organism evidence="2 3">
    <name type="scientific">Ustilago bromivora</name>
    <dbReference type="NCBI Taxonomy" id="307758"/>
    <lineage>
        <taxon>Eukaryota</taxon>
        <taxon>Fungi</taxon>
        <taxon>Dikarya</taxon>
        <taxon>Basidiomycota</taxon>
        <taxon>Ustilaginomycotina</taxon>
        <taxon>Ustilaginomycetes</taxon>
        <taxon>Ustilaginales</taxon>
        <taxon>Ustilaginaceae</taxon>
        <taxon>Ustilago</taxon>
    </lineage>
</organism>
<sequence>MGSVFSCLASTFMYLGEFVENAFLAVGEIGAVLSRALIGIVVSLCDLLAAISCCYRVPWSQRPDRSFFTYSSLTYSSQDNTQLATTNSSTLASVGGKQVLSSLLTKQGREQREEIKAARKKTAKVKAEKDAVVRIAKKEEEAKKKTAAEEENKSAKAEKEKAALKAKEEKAAATVKA</sequence>